<dbReference type="Proteomes" id="UP001597357">
    <property type="component" value="Unassembled WGS sequence"/>
</dbReference>
<feature type="transmembrane region" description="Helical" evidence="1">
    <location>
        <begin position="125"/>
        <end position="144"/>
    </location>
</feature>
<dbReference type="RefSeq" id="WP_379044073.1">
    <property type="nucleotide sequence ID" value="NZ_JBHULZ010000023.1"/>
</dbReference>
<evidence type="ECO:0000256" key="1">
    <source>
        <dbReference type="SAM" id="Phobius"/>
    </source>
</evidence>
<sequence>MPNCKHCKPDKAAQFCSSCGAHLKPKRIDAGYVVQELKSILYLEFGIFYTIKELALRPGKTTKRYLWGERKRFIKPILFLIVCSLVYTLGQRLFDYEILTISFSEETKKSRPLAFELLSWFTDNYGYLNVWMALFIAAFYRLFFRRINYNYFEIFVFLCYILGLFMLFYFVLGLVDNLVGLPFLQIGLPLSWIYLMWAVKQFYLDNRKRVYIKAILGYSLGTFTSLLLFVAISMGLDLLLGS</sequence>
<dbReference type="InterPro" id="IPR022134">
    <property type="entry name" value="DUF3667"/>
</dbReference>
<comment type="caution">
    <text evidence="2">The sequence shown here is derived from an EMBL/GenBank/DDBJ whole genome shotgun (WGS) entry which is preliminary data.</text>
</comment>
<keyword evidence="3" id="KW-1185">Reference proteome</keyword>
<feature type="transmembrane region" description="Helical" evidence="1">
    <location>
        <begin position="211"/>
        <end position="236"/>
    </location>
</feature>
<organism evidence="2 3">
    <name type="scientific">Mesonia sediminis</name>
    <dbReference type="NCBI Taxonomy" id="1703946"/>
    <lineage>
        <taxon>Bacteria</taxon>
        <taxon>Pseudomonadati</taxon>
        <taxon>Bacteroidota</taxon>
        <taxon>Flavobacteriia</taxon>
        <taxon>Flavobacteriales</taxon>
        <taxon>Flavobacteriaceae</taxon>
        <taxon>Mesonia</taxon>
    </lineage>
</organism>
<feature type="transmembrane region" description="Helical" evidence="1">
    <location>
        <begin position="178"/>
        <end position="199"/>
    </location>
</feature>
<evidence type="ECO:0000313" key="2">
    <source>
        <dbReference type="EMBL" id="MFD2697004.1"/>
    </source>
</evidence>
<keyword evidence="1" id="KW-0812">Transmembrane</keyword>
<accession>A0ABW5SCY2</accession>
<gene>
    <name evidence="2" type="ORF">ACFSQ0_03295</name>
</gene>
<name>A0ABW5SCY2_9FLAO</name>
<feature type="transmembrane region" description="Helical" evidence="1">
    <location>
        <begin position="73"/>
        <end position="90"/>
    </location>
</feature>
<proteinExistence type="predicted"/>
<protein>
    <submittedName>
        <fullName evidence="2">DUF3667 domain-containing protein</fullName>
    </submittedName>
</protein>
<keyword evidence="1" id="KW-1133">Transmembrane helix</keyword>
<evidence type="ECO:0000313" key="3">
    <source>
        <dbReference type="Proteomes" id="UP001597357"/>
    </source>
</evidence>
<reference evidence="3" key="1">
    <citation type="journal article" date="2019" name="Int. J. Syst. Evol. Microbiol.">
        <title>The Global Catalogue of Microorganisms (GCM) 10K type strain sequencing project: providing services to taxonomists for standard genome sequencing and annotation.</title>
        <authorList>
            <consortium name="The Broad Institute Genomics Platform"/>
            <consortium name="The Broad Institute Genome Sequencing Center for Infectious Disease"/>
            <person name="Wu L."/>
            <person name="Ma J."/>
        </authorList>
    </citation>
    <scope>NUCLEOTIDE SEQUENCE [LARGE SCALE GENOMIC DNA]</scope>
    <source>
        <strain evidence="3">KCTC 42255</strain>
    </source>
</reference>
<feature type="transmembrane region" description="Helical" evidence="1">
    <location>
        <begin position="151"/>
        <end position="172"/>
    </location>
</feature>
<dbReference type="EMBL" id="JBHULZ010000023">
    <property type="protein sequence ID" value="MFD2697004.1"/>
    <property type="molecule type" value="Genomic_DNA"/>
</dbReference>
<dbReference type="Pfam" id="PF12412">
    <property type="entry name" value="DUF3667"/>
    <property type="match status" value="1"/>
</dbReference>
<keyword evidence="1" id="KW-0472">Membrane</keyword>